<dbReference type="Proteomes" id="UP001295469">
    <property type="component" value="Chromosome A07"/>
</dbReference>
<dbReference type="EMBL" id="HG994361">
    <property type="protein sequence ID" value="CAF2163213.1"/>
    <property type="molecule type" value="Genomic_DNA"/>
</dbReference>
<dbReference type="AlphaFoldDB" id="A0A816YK66"/>
<organism evidence="1">
    <name type="scientific">Brassica napus</name>
    <name type="common">Rape</name>
    <dbReference type="NCBI Taxonomy" id="3708"/>
    <lineage>
        <taxon>Eukaryota</taxon>
        <taxon>Viridiplantae</taxon>
        <taxon>Streptophyta</taxon>
        <taxon>Embryophyta</taxon>
        <taxon>Tracheophyta</taxon>
        <taxon>Spermatophyta</taxon>
        <taxon>Magnoliopsida</taxon>
        <taxon>eudicotyledons</taxon>
        <taxon>Gunneridae</taxon>
        <taxon>Pentapetalae</taxon>
        <taxon>rosids</taxon>
        <taxon>malvids</taxon>
        <taxon>Brassicales</taxon>
        <taxon>Brassicaceae</taxon>
        <taxon>Brassiceae</taxon>
        <taxon>Brassica</taxon>
    </lineage>
</organism>
<proteinExistence type="predicted"/>
<accession>A0A816YK66</accession>
<reference evidence="1" key="1">
    <citation type="submission" date="2021-01" db="EMBL/GenBank/DDBJ databases">
        <authorList>
            <consortium name="Genoscope - CEA"/>
            <person name="William W."/>
        </authorList>
    </citation>
    <scope>NUCLEOTIDE SEQUENCE</scope>
</reference>
<sequence>IRSLEELNANFNKLIRLPDSIGFELTNLSKLYISTQTSSLASQSPLLTQKKSWGFGKLVKYRDVQWRIKKLE</sequence>
<protein>
    <submittedName>
        <fullName evidence="1">(rape) hypothetical protein</fullName>
    </submittedName>
</protein>
<feature type="non-terminal residue" evidence="1">
    <location>
        <position position="1"/>
    </location>
</feature>
<gene>
    <name evidence="1" type="ORF">DARMORV10_A07P16340.1</name>
</gene>
<name>A0A816YK66_BRANA</name>
<evidence type="ECO:0000313" key="1">
    <source>
        <dbReference type="EMBL" id="CAF2163213.1"/>
    </source>
</evidence>